<dbReference type="PANTHER" id="PTHR30606">
    <property type="entry name" value="LIPID A BIOSYNTHESIS LAUROYL ACYLTRANSFERASE"/>
    <property type="match status" value="1"/>
</dbReference>
<comment type="subcellular location">
    <subcellularLocation>
        <location evidence="1">Cell inner membrane</location>
    </subcellularLocation>
</comment>
<dbReference type="GO" id="GO:0005886">
    <property type="term" value="C:plasma membrane"/>
    <property type="evidence" value="ECO:0007669"/>
    <property type="project" value="UniProtKB-SubCell"/>
</dbReference>
<evidence type="ECO:0000256" key="6">
    <source>
        <dbReference type="ARBA" id="ARBA00023315"/>
    </source>
</evidence>
<dbReference type="EMBL" id="OMOD01000024">
    <property type="protein sequence ID" value="SPF33736.1"/>
    <property type="molecule type" value="Genomic_DNA"/>
</dbReference>
<evidence type="ECO:0000313" key="7">
    <source>
        <dbReference type="EMBL" id="SPF33736.1"/>
    </source>
</evidence>
<sequence length="299" mass="34198">MRRQLEYAAAWPFIKMLGILPRPLARAFGITVGQVVYLLHVRLRRVGMRNLALAFPEKTEAERALILRGEFTSLGRQLAEVCRFPKYTRENIEQVVGYDGLENYERAYARGKGVLFLTAHFGGWELSAFTHSLHGHWLHVVMRPMDNPYLDRLIQGYRTMHGNRTVAKDDFVRGLLGAMKAGETVGILMDTNMTPPQGLFVDFFGIPACTASGLARIALRTDAAVVPGFTIWDRELGKYRLRFDPALELVRTGDPEADIVANTAKFTKVIEEYVRKYPDQWLWVHRRWKTRPEGEKGLY</sequence>
<proteinExistence type="predicted"/>
<keyword evidence="2" id="KW-1003">Cell membrane</keyword>
<keyword evidence="4 7" id="KW-0808">Transferase</keyword>
<dbReference type="CDD" id="cd07984">
    <property type="entry name" value="LPLAT_LABLAT-like"/>
    <property type="match status" value="1"/>
</dbReference>
<evidence type="ECO:0000256" key="1">
    <source>
        <dbReference type="ARBA" id="ARBA00004533"/>
    </source>
</evidence>
<evidence type="ECO:0000313" key="8">
    <source>
        <dbReference type="Proteomes" id="UP000238701"/>
    </source>
</evidence>
<evidence type="ECO:0000256" key="3">
    <source>
        <dbReference type="ARBA" id="ARBA00022519"/>
    </source>
</evidence>
<keyword evidence="5" id="KW-0472">Membrane</keyword>
<dbReference type="GO" id="GO:0009247">
    <property type="term" value="P:glycolipid biosynthetic process"/>
    <property type="evidence" value="ECO:0007669"/>
    <property type="project" value="UniProtKB-ARBA"/>
</dbReference>
<evidence type="ECO:0000256" key="5">
    <source>
        <dbReference type="ARBA" id="ARBA00023136"/>
    </source>
</evidence>
<reference evidence="8" key="1">
    <citation type="submission" date="2018-02" db="EMBL/GenBank/DDBJ databases">
        <authorList>
            <person name="Hausmann B."/>
        </authorList>
    </citation>
    <scope>NUCLEOTIDE SEQUENCE [LARGE SCALE GENOMIC DNA]</scope>
    <source>
        <strain evidence="8">Peat soil MAG SbA1</strain>
    </source>
</reference>
<organism evidence="7 8">
    <name type="scientific">Candidatus Sulfotelmatobacter kueseliae</name>
    <dbReference type="NCBI Taxonomy" id="2042962"/>
    <lineage>
        <taxon>Bacteria</taxon>
        <taxon>Pseudomonadati</taxon>
        <taxon>Acidobacteriota</taxon>
        <taxon>Terriglobia</taxon>
        <taxon>Terriglobales</taxon>
        <taxon>Candidatus Korobacteraceae</taxon>
        <taxon>Candidatus Sulfotelmatobacter</taxon>
    </lineage>
</organism>
<accession>A0A2U3K246</accession>
<keyword evidence="6 7" id="KW-0012">Acyltransferase</keyword>
<protein>
    <submittedName>
        <fullName evidence="7">Lipid A biosynthesis acyltransferase</fullName>
    </submittedName>
</protein>
<name>A0A2U3K246_9BACT</name>
<dbReference type="GO" id="GO:0016746">
    <property type="term" value="F:acyltransferase activity"/>
    <property type="evidence" value="ECO:0007669"/>
    <property type="project" value="UniProtKB-KW"/>
</dbReference>
<evidence type="ECO:0000256" key="2">
    <source>
        <dbReference type="ARBA" id="ARBA00022475"/>
    </source>
</evidence>
<evidence type="ECO:0000256" key="4">
    <source>
        <dbReference type="ARBA" id="ARBA00022679"/>
    </source>
</evidence>
<dbReference type="InterPro" id="IPR004960">
    <property type="entry name" value="LipA_acyltrans"/>
</dbReference>
<dbReference type="PANTHER" id="PTHR30606:SF9">
    <property type="entry name" value="LIPID A BIOSYNTHESIS LAUROYLTRANSFERASE"/>
    <property type="match status" value="1"/>
</dbReference>
<dbReference type="AlphaFoldDB" id="A0A2U3K246"/>
<keyword evidence="3" id="KW-0997">Cell inner membrane</keyword>
<dbReference type="PIRSF" id="PIRSF026649">
    <property type="entry name" value="MsbB"/>
    <property type="match status" value="1"/>
</dbReference>
<dbReference type="Proteomes" id="UP000238701">
    <property type="component" value="Unassembled WGS sequence"/>
</dbReference>
<gene>
    <name evidence="7" type="ORF">SBA1_120090</name>
</gene>
<dbReference type="OrthoDB" id="9801955at2"/>
<dbReference type="Pfam" id="PF03279">
    <property type="entry name" value="Lip_A_acyltrans"/>
    <property type="match status" value="1"/>
</dbReference>